<dbReference type="EMBL" id="CP073653">
    <property type="protein sequence ID" value="QUN36139.1"/>
    <property type="molecule type" value="Genomic_DNA"/>
</dbReference>
<feature type="transmembrane region" description="Helical" evidence="1">
    <location>
        <begin position="180"/>
        <end position="198"/>
    </location>
</feature>
<feature type="transmembrane region" description="Helical" evidence="1">
    <location>
        <begin position="117"/>
        <end position="140"/>
    </location>
</feature>
<feature type="transmembrane region" description="Helical" evidence="1">
    <location>
        <begin position="56"/>
        <end position="75"/>
    </location>
</feature>
<evidence type="ECO:0000313" key="2">
    <source>
        <dbReference type="EMBL" id="QUN36139.1"/>
    </source>
</evidence>
<dbReference type="RefSeq" id="WP_172462744.1">
    <property type="nucleotide sequence ID" value="NZ_BKAK01000008.1"/>
</dbReference>
<reference evidence="2" key="1">
    <citation type="submission" date="2021-04" db="EMBL/GenBank/DDBJ databases">
        <title>Complete genome sequence of the type strain Clostridium beijerinckii NRRL B-598.</title>
        <authorList>
            <person name="Sedlar K."/>
            <person name="Branska B."/>
            <person name="Bezdicek M."/>
            <person name="Nykrynova M."/>
            <person name="Lengerova M."/>
            <person name="Skutkova H."/>
            <person name="Patakova P."/>
        </authorList>
    </citation>
    <scope>NUCLEOTIDE SEQUENCE</scope>
    <source>
        <strain evidence="2">DSM 791</strain>
    </source>
</reference>
<keyword evidence="1" id="KW-0812">Transmembrane</keyword>
<dbReference type="AlphaFoldDB" id="A0AB74VIG4"/>
<dbReference type="GeneID" id="66343813"/>
<gene>
    <name evidence="2" type="ORF">KEC93_04780</name>
</gene>
<dbReference type="Pfam" id="PF04307">
    <property type="entry name" value="YdjM"/>
    <property type="match status" value="1"/>
</dbReference>
<sequence length="206" mass="22133">MTGKTHVSVAMASTLLLTQPQSIKELVLCLGVTSVGAVISDIDVSTSESHEAIDKILGIILIAAIALGFAEYKWHVGIIESFKNNSNIIRLVAGIAVVLGICIFGKNQPHRSFMHSALAVALLSVATYTILPDAVPYMIISMSSHILIDTFNKKKVHIFYPLPGGVGLNLCHAEGFVNNTIFKVASLLTIVNLIYFTGKIGIRFLG</sequence>
<organism evidence="2 3">
    <name type="scientific">Clostridium beijerinckii</name>
    <name type="common">Clostridium MP</name>
    <dbReference type="NCBI Taxonomy" id="1520"/>
    <lineage>
        <taxon>Bacteria</taxon>
        <taxon>Bacillati</taxon>
        <taxon>Bacillota</taxon>
        <taxon>Clostridia</taxon>
        <taxon>Eubacteriales</taxon>
        <taxon>Clostridiaceae</taxon>
        <taxon>Clostridium</taxon>
    </lineage>
</organism>
<name>A0AB74VIG4_CLOBE</name>
<evidence type="ECO:0000256" key="1">
    <source>
        <dbReference type="SAM" id="Phobius"/>
    </source>
</evidence>
<keyword evidence="3" id="KW-1185">Reference proteome</keyword>
<dbReference type="InterPro" id="IPR007404">
    <property type="entry name" value="YdjM-like"/>
</dbReference>
<keyword evidence="1" id="KW-0472">Membrane</keyword>
<protein>
    <submittedName>
        <fullName evidence="2">Metal-dependent hydrolase</fullName>
    </submittedName>
</protein>
<dbReference type="Proteomes" id="UP000679373">
    <property type="component" value="Chromosome"/>
</dbReference>
<keyword evidence="1" id="KW-1133">Transmembrane helix</keyword>
<evidence type="ECO:0000313" key="3">
    <source>
        <dbReference type="Proteomes" id="UP000679373"/>
    </source>
</evidence>
<accession>A0AB74VIG4</accession>
<dbReference type="GO" id="GO:0016787">
    <property type="term" value="F:hydrolase activity"/>
    <property type="evidence" value="ECO:0007669"/>
    <property type="project" value="UniProtKB-KW"/>
</dbReference>
<feature type="transmembrane region" description="Helical" evidence="1">
    <location>
        <begin position="87"/>
        <end position="105"/>
    </location>
</feature>
<proteinExistence type="predicted"/>
<keyword evidence="2" id="KW-0378">Hydrolase</keyword>